<feature type="transmembrane region" description="Helical" evidence="1">
    <location>
        <begin position="196"/>
        <end position="214"/>
    </location>
</feature>
<organism evidence="2 3">
    <name type="scientific">Paraglaciecola psychrophila 170</name>
    <dbReference type="NCBI Taxonomy" id="1129794"/>
    <lineage>
        <taxon>Bacteria</taxon>
        <taxon>Pseudomonadati</taxon>
        <taxon>Pseudomonadota</taxon>
        <taxon>Gammaproteobacteria</taxon>
        <taxon>Alteromonadales</taxon>
        <taxon>Alteromonadaceae</taxon>
        <taxon>Paraglaciecola</taxon>
    </lineage>
</organism>
<feature type="transmembrane region" description="Helical" evidence="1">
    <location>
        <begin position="12"/>
        <end position="31"/>
    </location>
</feature>
<keyword evidence="3" id="KW-1185">Reference proteome</keyword>
<accession>M4RV86</accession>
<keyword evidence="1" id="KW-1133">Transmembrane helix</keyword>
<dbReference type="STRING" id="1129794.C427_5518"/>
<name>M4RV86_9ALTE</name>
<gene>
    <name evidence="2" type="ORF">C427_5518</name>
</gene>
<dbReference type="OrthoDB" id="270162at2"/>
<sequence>MISKLPRWVEYGSFVLALVAGLVNSIGLLGFKHQSISHLSGTATLLGTGIVNSTFIDVLHLFIILFSFLVGAAVSGFFLRSGALKLSHNYSGLLSLEALLLFSSIYFLSNNSLNGHYLASAACGLQNALATTFSGAVIRTTHVTGIFTDFGIMLGAKLRGEEFDKRKALLFLLIIIGFILGGTSGAYLFSILKFNALYVPAGICLLLALSYSTYQAKVNNQNKKNDL</sequence>
<dbReference type="eggNOG" id="COG3619">
    <property type="taxonomic scope" value="Bacteria"/>
</dbReference>
<dbReference type="EMBL" id="CP003837">
    <property type="protein sequence ID" value="AGH47615.1"/>
    <property type="molecule type" value="Genomic_DNA"/>
</dbReference>
<protein>
    <recommendedName>
        <fullName evidence="4">Transmembrane protein</fullName>
    </recommendedName>
</protein>
<dbReference type="Pfam" id="PF06912">
    <property type="entry name" value="DUF1275"/>
    <property type="match status" value="1"/>
</dbReference>
<proteinExistence type="predicted"/>
<evidence type="ECO:0000256" key="1">
    <source>
        <dbReference type="SAM" id="Phobius"/>
    </source>
</evidence>
<reference evidence="2 3" key="1">
    <citation type="journal article" date="2013" name="Genome Announc.">
        <title>Complete Genome Sequence of Glaciecola psychrophila Strain 170T.</title>
        <authorList>
            <person name="Yin J."/>
            <person name="Chen J."/>
            <person name="Liu G."/>
            <person name="Yu Y."/>
            <person name="Song L."/>
            <person name="Wang X."/>
            <person name="Qu X."/>
        </authorList>
    </citation>
    <scope>NUCLEOTIDE SEQUENCE [LARGE SCALE GENOMIC DNA]</scope>
    <source>
        <strain evidence="2 3">170</strain>
    </source>
</reference>
<dbReference type="RefSeq" id="WP_015431424.1">
    <property type="nucleotide sequence ID" value="NC_020514.1"/>
</dbReference>
<dbReference type="InterPro" id="IPR010699">
    <property type="entry name" value="DUF1275"/>
</dbReference>
<dbReference type="KEGG" id="gps:C427_5518"/>
<feature type="transmembrane region" description="Helical" evidence="1">
    <location>
        <begin position="90"/>
        <end position="108"/>
    </location>
</feature>
<evidence type="ECO:0008006" key="4">
    <source>
        <dbReference type="Google" id="ProtNLM"/>
    </source>
</evidence>
<evidence type="ECO:0000313" key="3">
    <source>
        <dbReference type="Proteomes" id="UP000011864"/>
    </source>
</evidence>
<dbReference type="AlphaFoldDB" id="M4RV86"/>
<dbReference type="PANTHER" id="PTHR37314">
    <property type="entry name" value="SLR0142 PROTEIN"/>
    <property type="match status" value="1"/>
</dbReference>
<evidence type="ECO:0000313" key="2">
    <source>
        <dbReference type="EMBL" id="AGH47615.1"/>
    </source>
</evidence>
<keyword evidence="1" id="KW-0472">Membrane</keyword>
<dbReference type="Proteomes" id="UP000011864">
    <property type="component" value="Chromosome"/>
</dbReference>
<feature type="transmembrane region" description="Helical" evidence="1">
    <location>
        <begin position="136"/>
        <end position="156"/>
    </location>
</feature>
<dbReference type="PANTHER" id="PTHR37314:SF4">
    <property type="entry name" value="UPF0700 TRANSMEMBRANE PROTEIN YOAK"/>
    <property type="match status" value="1"/>
</dbReference>
<feature type="transmembrane region" description="Helical" evidence="1">
    <location>
        <begin position="58"/>
        <end position="78"/>
    </location>
</feature>
<dbReference type="HOGENOM" id="CLU_073333_1_1_6"/>
<feature type="transmembrane region" description="Helical" evidence="1">
    <location>
        <begin position="168"/>
        <end position="190"/>
    </location>
</feature>
<keyword evidence="1" id="KW-0812">Transmembrane</keyword>
<dbReference type="PATRIC" id="fig|1129794.4.peg.5496"/>